<evidence type="ECO:0008006" key="3">
    <source>
        <dbReference type="Google" id="ProtNLM"/>
    </source>
</evidence>
<accession>A0A3A4ZK42</accession>
<name>A0A3A4ZK42_UNCKA</name>
<dbReference type="EMBL" id="QZJF01000014">
    <property type="protein sequence ID" value="RJR27237.1"/>
    <property type="molecule type" value="Genomic_DNA"/>
</dbReference>
<comment type="caution">
    <text evidence="1">The sequence shown here is derived from an EMBL/GenBank/DDBJ whole genome shotgun (WGS) entry which is preliminary data.</text>
</comment>
<evidence type="ECO:0000313" key="1">
    <source>
        <dbReference type="EMBL" id="RJR27237.1"/>
    </source>
</evidence>
<sequence>MLNLFSIVKILRGKVYMASWEQVVLMKKPEVSKLLEKRHILDDDLKQVVHLAEESGKKLFSPGSGEYLAKMRIGKATFYARYVPKDEGYEINSAYVHKVEILEK</sequence>
<organism evidence="1 2">
    <name type="scientific">candidate division WWE3 bacterium</name>
    <dbReference type="NCBI Taxonomy" id="2053526"/>
    <lineage>
        <taxon>Bacteria</taxon>
        <taxon>Katanobacteria</taxon>
    </lineage>
</organism>
<reference evidence="1 2" key="1">
    <citation type="journal article" date="2017" name="ISME J.">
        <title>Energy and carbon metabolisms in a deep terrestrial subsurface fluid microbial community.</title>
        <authorList>
            <person name="Momper L."/>
            <person name="Jungbluth S.P."/>
            <person name="Lee M.D."/>
            <person name="Amend J.P."/>
        </authorList>
    </citation>
    <scope>NUCLEOTIDE SEQUENCE [LARGE SCALE GENOMIC DNA]</scope>
    <source>
        <strain evidence="1">SURF_46</strain>
    </source>
</reference>
<evidence type="ECO:0000313" key="2">
    <source>
        <dbReference type="Proteomes" id="UP000265540"/>
    </source>
</evidence>
<proteinExistence type="predicted"/>
<protein>
    <recommendedName>
        <fullName evidence="3">DUF4258 domain-containing protein</fullName>
    </recommendedName>
</protein>
<dbReference type="Proteomes" id="UP000265540">
    <property type="component" value="Unassembled WGS sequence"/>
</dbReference>
<gene>
    <name evidence="1" type="ORF">C4561_02730</name>
</gene>
<dbReference type="AlphaFoldDB" id="A0A3A4ZK42"/>